<dbReference type="EMBL" id="JAHESD010000008">
    <property type="protein sequence ID" value="MBT1702761.1"/>
    <property type="molecule type" value="Genomic_DNA"/>
</dbReference>
<dbReference type="InterPro" id="IPR018490">
    <property type="entry name" value="cNMP-bd_dom_sf"/>
</dbReference>
<evidence type="ECO:0000259" key="1">
    <source>
        <dbReference type="Pfam" id="PF00027"/>
    </source>
</evidence>
<dbReference type="CDD" id="cd00038">
    <property type="entry name" value="CAP_ED"/>
    <property type="match status" value="1"/>
</dbReference>
<accession>A0ABS5VNQ0</accession>
<proteinExistence type="predicted"/>
<dbReference type="InterPro" id="IPR000595">
    <property type="entry name" value="cNMP-bd_dom"/>
</dbReference>
<gene>
    <name evidence="2" type="ORF">KK060_05690</name>
</gene>
<sequence length="190" mass="22243">MVFDFFFKSISRHIKLTDEEIELTKPVLRHKKLRKRQYLLQAGDVCKVETFVIKGCLRAYTVDDKGHEHIAMFAIEGWWISDFYSLLTGSEASQNIDALEDSEVFCIEKTDLENLYLQVPKFERLFRILLQNAFVAHQQRILAGISQTAEERYKSFIGKYPTIEQRVPQHQIASYLGITPETISRIRKLR</sequence>
<dbReference type="RefSeq" id="WP_254152727.1">
    <property type="nucleotide sequence ID" value="NZ_JAHESD010000008.1"/>
</dbReference>
<name>A0ABS5VNQ0_9BACT</name>
<dbReference type="Gene3D" id="2.60.120.10">
    <property type="entry name" value="Jelly Rolls"/>
    <property type="match status" value="1"/>
</dbReference>
<keyword evidence="3" id="KW-1185">Reference proteome</keyword>
<dbReference type="InterPro" id="IPR014710">
    <property type="entry name" value="RmlC-like_jellyroll"/>
</dbReference>
<protein>
    <submittedName>
        <fullName evidence="2">Crp/Fnr family transcriptional regulator</fullName>
    </submittedName>
</protein>
<dbReference type="Pfam" id="PF00027">
    <property type="entry name" value="cNMP_binding"/>
    <property type="match status" value="1"/>
</dbReference>
<organism evidence="2 3">
    <name type="scientific">Chryseosolibacter indicus</name>
    <dbReference type="NCBI Taxonomy" id="2782351"/>
    <lineage>
        <taxon>Bacteria</taxon>
        <taxon>Pseudomonadati</taxon>
        <taxon>Bacteroidota</taxon>
        <taxon>Cytophagia</taxon>
        <taxon>Cytophagales</taxon>
        <taxon>Chryseotaleaceae</taxon>
        <taxon>Chryseosolibacter</taxon>
    </lineage>
</organism>
<dbReference type="SUPFAM" id="SSF51206">
    <property type="entry name" value="cAMP-binding domain-like"/>
    <property type="match status" value="1"/>
</dbReference>
<comment type="caution">
    <text evidence="2">The sequence shown here is derived from an EMBL/GenBank/DDBJ whole genome shotgun (WGS) entry which is preliminary data.</text>
</comment>
<reference evidence="2 3" key="1">
    <citation type="submission" date="2021-05" db="EMBL/GenBank/DDBJ databases">
        <title>A Polyphasic approach of four new species of the genus Ohtaekwangia: Ohtaekwangia histidinii sp. nov., Ohtaekwangia cretensis sp. nov., Ohtaekwangia indiensis sp. nov., Ohtaekwangia reichenbachii sp. nov. from diverse environment.</title>
        <authorList>
            <person name="Octaviana S."/>
        </authorList>
    </citation>
    <scope>NUCLEOTIDE SEQUENCE [LARGE SCALE GENOMIC DNA]</scope>
    <source>
        <strain evidence="2 3">PWU20</strain>
    </source>
</reference>
<feature type="domain" description="Cyclic nucleotide-binding" evidence="1">
    <location>
        <begin position="31"/>
        <end position="116"/>
    </location>
</feature>
<evidence type="ECO:0000313" key="3">
    <source>
        <dbReference type="Proteomes" id="UP000772618"/>
    </source>
</evidence>
<evidence type="ECO:0000313" key="2">
    <source>
        <dbReference type="EMBL" id="MBT1702761.1"/>
    </source>
</evidence>
<dbReference type="Proteomes" id="UP000772618">
    <property type="component" value="Unassembled WGS sequence"/>
</dbReference>